<dbReference type="PANTHER" id="PTHR43802">
    <property type="entry name" value="ENOYL-COA HYDRATASE"/>
    <property type="match status" value="1"/>
</dbReference>
<organism evidence="2 3">
    <name type="scientific">Actinomadura physcomitrii</name>
    <dbReference type="NCBI Taxonomy" id="2650748"/>
    <lineage>
        <taxon>Bacteria</taxon>
        <taxon>Bacillati</taxon>
        <taxon>Actinomycetota</taxon>
        <taxon>Actinomycetes</taxon>
        <taxon>Streptosporangiales</taxon>
        <taxon>Thermomonosporaceae</taxon>
        <taxon>Actinomadura</taxon>
    </lineage>
</organism>
<proteinExistence type="inferred from homology"/>
<reference evidence="2" key="1">
    <citation type="submission" date="2019-12" db="EMBL/GenBank/DDBJ databases">
        <title>Actinomadura physcomitrii sp. nov., a novel actinomycete isolated from moss [Physcomitrium sphaericum (Ludw) Fuernr].</title>
        <authorList>
            <person name="Zhuang X."/>
        </authorList>
    </citation>
    <scope>NUCLEOTIDE SEQUENCE [LARGE SCALE GENOMIC DNA]</scope>
    <source>
        <strain evidence="2">LD22</strain>
    </source>
</reference>
<dbReference type="PANTHER" id="PTHR43802:SF1">
    <property type="entry name" value="IP11341P-RELATED"/>
    <property type="match status" value="1"/>
</dbReference>
<evidence type="ECO:0000256" key="1">
    <source>
        <dbReference type="ARBA" id="ARBA00005254"/>
    </source>
</evidence>
<dbReference type="InterPro" id="IPR001753">
    <property type="entry name" value="Enoyl-CoA_hydra/iso"/>
</dbReference>
<gene>
    <name evidence="2" type="ORF">F8568_042980</name>
</gene>
<evidence type="ECO:0000313" key="3">
    <source>
        <dbReference type="Proteomes" id="UP000462055"/>
    </source>
</evidence>
<comment type="similarity">
    <text evidence="1">Belongs to the enoyl-CoA hydratase/isomerase family.</text>
</comment>
<dbReference type="RefSeq" id="WP_151599909.1">
    <property type="nucleotide sequence ID" value="NZ_WBMS02000061.1"/>
</dbReference>
<protein>
    <submittedName>
        <fullName evidence="2">Enoyl-CoA hydratase</fullName>
        <ecNumber evidence="2">4.2.1.17</ecNumber>
    </submittedName>
</protein>
<keyword evidence="3" id="KW-1185">Reference proteome</keyword>
<dbReference type="Gene3D" id="3.90.226.10">
    <property type="entry name" value="2-enoyl-CoA Hydratase, Chain A, domain 1"/>
    <property type="match status" value="1"/>
</dbReference>
<dbReference type="CDD" id="cd06558">
    <property type="entry name" value="crotonase-like"/>
    <property type="match status" value="1"/>
</dbReference>
<dbReference type="InterPro" id="IPR029045">
    <property type="entry name" value="ClpP/crotonase-like_dom_sf"/>
</dbReference>
<name>A0A6I4MSP6_9ACTN</name>
<dbReference type="EC" id="4.2.1.17" evidence="2"/>
<sequence length="269" mass="29917">MTEYERIVVTTDDKGVTLLELNQPDRLNPIDPLSTESEIAAALTEAERDPEVRVVIVTGRGRAFSAGADLRNKPQPKTEYDKNATMPQRLAYDYSYGLMWKVLLHFKKPIIAAVNGYALGGGWELAHLCDLIIASEKAVFGAIEVELGVNPFAMSTNYLPKMVGKHRAMDMILNGRKINAQEALEYGLVNKVVPADSLMKEARALADEIAARPPLTMALTKRLIHRAMHVDEDYELERAFAYLLRSTEDTKAAWAAAANREETPAYKGR</sequence>
<dbReference type="SUPFAM" id="SSF52096">
    <property type="entry name" value="ClpP/crotonase"/>
    <property type="match status" value="1"/>
</dbReference>
<accession>A0A6I4MSP6</accession>
<dbReference type="EMBL" id="WBMS02000061">
    <property type="protein sequence ID" value="MWA06994.1"/>
    <property type="molecule type" value="Genomic_DNA"/>
</dbReference>
<dbReference type="Proteomes" id="UP000462055">
    <property type="component" value="Unassembled WGS sequence"/>
</dbReference>
<keyword evidence="2" id="KW-0456">Lyase</keyword>
<dbReference type="Pfam" id="PF00378">
    <property type="entry name" value="ECH_1"/>
    <property type="match status" value="1"/>
</dbReference>
<dbReference type="AlphaFoldDB" id="A0A6I4MSP6"/>
<comment type="caution">
    <text evidence="2">The sequence shown here is derived from an EMBL/GenBank/DDBJ whole genome shotgun (WGS) entry which is preliminary data.</text>
</comment>
<dbReference type="GO" id="GO:0004300">
    <property type="term" value="F:enoyl-CoA hydratase activity"/>
    <property type="evidence" value="ECO:0007669"/>
    <property type="project" value="UniProtKB-EC"/>
</dbReference>
<evidence type="ECO:0000313" key="2">
    <source>
        <dbReference type="EMBL" id="MWA06994.1"/>
    </source>
</evidence>